<evidence type="ECO:0000256" key="3">
    <source>
        <dbReference type="ARBA" id="ARBA00023125"/>
    </source>
</evidence>
<dbReference type="Pfam" id="PF09169">
    <property type="entry name" value="BRCA-2_helical"/>
    <property type="match status" value="1"/>
</dbReference>
<dbReference type="InterPro" id="IPR012340">
    <property type="entry name" value="NA-bd_OB-fold"/>
</dbReference>
<keyword evidence="5" id="KW-0234">DNA repair</keyword>
<dbReference type="GO" id="GO:0006355">
    <property type="term" value="P:regulation of DNA-templated transcription"/>
    <property type="evidence" value="ECO:0007669"/>
    <property type="project" value="TreeGrafter"/>
</dbReference>
<evidence type="ECO:0000313" key="10">
    <source>
        <dbReference type="EMBL" id="KFD69204.1"/>
    </source>
</evidence>
<dbReference type="SUPFAM" id="SSF81872">
    <property type="entry name" value="BRCA2 helical domain"/>
    <property type="match status" value="1"/>
</dbReference>
<name>A0A085MKT1_9BILA</name>
<dbReference type="EMBL" id="KL367497">
    <property type="protein sequence ID" value="KFD69204.1"/>
    <property type="molecule type" value="Genomic_DNA"/>
</dbReference>
<dbReference type="PROSITE" id="PS50138">
    <property type="entry name" value="BRCA2_REPEAT"/>
    <property type="match status" value="2"/>
</dbReference>
<dbReference type="GO" id="GO:0003677">
    <property type="term" value="F:DNA binding"/>
    <property type="evidence" value="ECO:0007669"/>
    <property type="project" value="UniProtKB-KW"/>
</dbReference>
<dbReference type="EMBL" id="KL363187">
    <property type="protein sequence ID" value="KFD57827.1"/>
    <property type="molecule type" value="Genomic_DNA"/>
</dbReference>
<dbReference type="Gene3D" id="2.40.50.140">
    <property type="entry name" value="Nucleic acid-binding proteins"/>
    <property type="match status" value="4"/>
</dbReference>
<evidence type="ECO:0000256" key="4">
    <source>
        <dbReference type="ARBA" id="ARBA00023172"/>
    </source>
</evidence>
<evidence type="ECO:0000256" key="2">
    <source>
        <dbReference type="ARBA" id="ARBA00022763"/>
    </source>
</evidence>
<dbReference type="SUPFAM" id="SSF50249">
    <property type="entry name" value="Nucleic acid-binding proteins"/>
    <property type="match status" value="3"/>
</dbReference>
<accession>A0A085MKT1</accession>
<reference evidence="9 11" key="1">
    <citation type="journal article" date="2014" name="Nat. Genet.">
        <title>Genome and transcriptome of the porcine whipworm Trichuris suis.</title>
        <authorList>
            <person name="Jex A.R."/>
            <person name="Nejsum P."/>
            <person name="Schwarz E.M."/>
            <person name="Hu L."/>
            <person name="Young N.D."/>
            <person name="Hall R.S."/>
            <person name="Korhonen P.K."/>
            <person name="Liao S."/>
            <person name="Thamsborg S."/>
            <person name="Xia J."/>
            <person name="Xu P."/>
            <person name="Wang S."/>
            <person name="Scheerlinck J.P."/>
            <person name="Hofmann A."/>
            <person name="Sternberg P.W."/>
            <person name="Wang J."/>
            <person name="Gasser R.B."/>
        </authorList>
    </citation>
    <scope>NUCLEOTIDE SEQUENCE [LARGE SCALE GENOMIC DNA]</scope>
    <source>
        <strain evidence="10">DCEP-RM93F</strain>
        <strain evidence="9">DCEP-RM93M</strain>
    </source>
</reference>
<dbReference type="GO" id="GO:0005634">
    <property type="term" value="C:nucleus"/>
    <property type="evidence" value="ECO:0007669"/>
    <property type="project" value="TreeGrafter"/>
</dbReference>
<evidence type="ECO:0000259" key="8">
    <source>
        <dbReference type="Pfam" id="PF09169"/>
    </source>
</evidence>
<feature type="domain" description="Breast cancer type 2 susceptibility protein helical" evidence="8">
    <location>
        <begin position="252"/>
        <end position="420"/>
    </location>
</feature>
<dbReference type="InterPro" id="IPR015188">
    <property type="entry name" value="BRCA2_OB_3"/>
</dbReference>
<evidence type="ECO:0000313" key="9">
    <source>
        <dbReference type="EMBL" id="KFD57827.1"/>
    </source>
</evidence>
<keyword evidence="3" id="KW-0238">DNA-binding</keyword>
<dbReference type="InterPro" id="IPR002093">
    <property type="entry name" value="BRCA2_repeat"/>
</dbReference>
<evidence type="ECO:0000259" key="6">
    <source>
        <dbReference type="Pfam" id="PF09103"/>
    </source>
</evidence>
<dbReference type="GO" id="GO:0000724">
    <property type="term" value="P:double-strand break repair via homologous recombination"/>
    <property type="evidence" value="ECO:0007669"/>
    <property type="project" value="InterPro"/>
</dbReference>
<evidence type="ECO:0000259" key="7">
    <source>
        <dbReference type="Pfam" id="PF09104"/>
    </source>
</evidence>
<evidence type="ECO:0000256" key="5">
    <source>
        <dbReference type="ARBA" id="ARBA00023204"/>
    </source>
</evidence>
<dbReference type="CDD" id="cd04493">
    <property type="entry name" value="BRCA2DBD_OB1"/>
    <property type="match status" value="1"/>
</dbReference>
<gene>
    <name evidence="9" type="ORF">M513_01497</name>
    <name evidence="10" type="ORF">M514_01497</name>
</gene>
<evidence type="ECO:0000256" key="1">
    <source>
        <dbReference type="ARBA" id="ARBA00022737"/>
    </source>
</evidence>
<dbReference type="Proteomes" id="UP000030758">
    <property type="component" value="Unassembled WGS sequence"/>
</dbReference>
<sequence length="992" mass="111131">MGDLVDASPGVSASDFQTAFGRKCTVSSQALASARLSFYQLAQSSVALEESQTFSSEAIQNGDSTMQHSESDIMACGPLIENSKSTDSLVDGTCGFNTAAGKKCAISSDALAKAKLLFDRAYEDELVKNHAGVCGFRTAAGTSLNIEQDALKKAESSFNSVNMTAVEESEEMPDINVHKMPSIIQTPLSSLPGSSRSLGILKHLRPFETPNAKYRSPLGLASQKGDSAPKFLYRKRRAVAENLNTAFDSLDAKQATNGSVGLSPSAGRLFTLRSRNRFIQLRKFFSQDERSHLTVEQLVALGVAHSVIDVCRRNAENFVFDSTMLNLPPGSTFLAGDGVYVQVDLCGNISAEEICRAFENSTGIEKRLLPSGWARNHYKWIVWKLASYEVNFPRRCAGRCLTVDRVLLELRYRYDREIERAHRPAIRKIFNCDISPAVPLILCISDLKNADDKASCVTVEVTDGWYSMNAVLDAKLSQFLRRGLLCVGQKLYIIGATLHGCDDACEPWDAPGNVRLSLTVNSVRRARWYARLGQQSLRMKPVFPLASFYPRGGFIFLTDLLVHRIYPPVFLERLRDRPGNLRNEASQMTYFRIFEERFSKSVENALDSIIKEFDADTFGMDTSTTGLRRKSTVDYDTQQIQAVDDAEDLVKMYKNTSDPQRFEVSLHLFCRAWLFILFPTQRSIMHTQRRNLQKYQNRLNELQWAELQKIVEKKIAELKKNRLLCSVIPILKLRVSDCHAVAAAQGSDYMLNIWRADVEELSHRLQEGKAYRFHQLKMSLFGTETVCLNTMVGTKIQELSSECYSAWQAGFKSRRLTTFDELRSSEFTAPSDEVDIVGFVIALATNYGDLYFARSDTVYLADESKNVIALKISDGVKNYCWEGVLKTGNVVACQNFVHKRLVNARIPQLEATLLSSVKQNPREHHMASAVGLFKKHIQSCPNFLNEARYSFKALLCSPSRSTTLSPLAPICLSSNPRVADQFKSPLRHSRGE</sequence>
<keyword evidence="4" id="KW-0233">DNA recombination</keyword>
<dbReference type="AlphaFoldDB" id="A0A085MKT1"/>
<dbReference type="InterPro" id="IPR015525">
    <property type="entry name" value="BRCA2"/>
</dbReference>
<protein>
    <recommendedName>
        <fullName evidence="12">BRCA2 repeat protein</fullName>
    </recommendedName>
</protein>
<evidence type="ECO:0000313" key="11">
    <source>
        <dbReference type="Proteomes" id="UP000030764"/>
    </source>
</evidence>
<dbReference type="PANTHER" id="PTHR11289:SF0">
    <property type="entry name" value="BREAST CANCER TYPE 2 SUSCEPTIBILITY PROTEIN"/>
    <property type="match status" value="1"/>
</dbReference>
<keyword evidence="1" id="KW-0677">Repeat</keyword>
<proteinExistence type="predicted"/>
<dbReference type="InterPro" id="IPR015187">
    <property type="entry name" value="BRCA2_OB_1"/>
</dbReference>
<dbReference type="Pfam" id="PF09104">
    <property type="entry name" value="BRCA-2_OB3"/>
    <property type="match status" value="1"/>
</dbReference>
<evidence type="ECO:0008006" key="12">
    <source>
        <dbReference type="Google" id="ProtNLM"/>
    </source>
</evidence>
<dbReference type="PANTHER" id="PTHR11289">
    <property type="entry name" value="BREAST CANCER TYPE 2 SUSCEPTIBILITY PROTEIN BRCA2"/>
    <property type="match status" value="1"/>
</dbReference>
<feature type="domain" description="BRCA2 OB3" evidence="7">
    <location>
        <begin position="814"/>
        <end position="952"/>
    </location>
</feature>
<keyword evidence="2" id="KW-0227">DNA damage</keyword>
<keyword evidence="11" id="KW-1185">Reference proteome</keyword>
<dbReference type="InterPro" id="IPR015252">
    <property type="entry name" value="BRCA2_hlx"/>
</dbReference>
<feature type="domain" description="BRCA2 OB1" evidence="6">
    <location>
        <begin position="424"/>
        <end position="535"/>
    </location>
</feature>
<organism evidence="9 11">
    <name type="scientific">Trichuris suis</name>
    <name type="common">pig whipworm</name>
    <dbReference type="NCBI Taxonomy" id="68888"/>
    <lineage>
        <taxon>Eukaryota</taxon>
        <taxon>Metazoa</taxon>
        <taxon>Ecdysozoa</taxon>
        <taxon>Nematoda</taxon>
        <taxon>Enoplea</taxon>
        <taxon>Dorylaimia</taxon>
        <taxon>Trichinellida</taxon>
        <taxon>Trichuridae</taxon>
        <taxon>Trichuris</taxon>
    </lineage>
</organism>
<dbReference type="InterPro" id="IPR036315">
    <property type="entry name" value="BRCA2_hlx_sf"/>
</dbReference>
<dbReference type="Proteomes" id="UP000030764">
    <property type="component" value="Unassembled WGS sequence"/>
</dbReference>
<dbReference type="Pfam" id="PF09103">
    <property type="entry name" value="BRCA-2_OB1"/>
    <property type="match status" value="1"/>
</dbReference>